<reference evidence="2" key="1">
    <citation type="submission" date="2022-10" db="EMBL/GenBank/DDBJ databases">
        <authorList>
            <person name="Kim H.S."/>
            <person name="Kim J.-S."/>
            <person name="Suh M.K."/>
            <person name="Eom M.K."/>
            <person name="Lee J.-S."/>
        </authorList>
    </citation>
    <scope>NUCLEOTIDE SEQUENCE</scope>
    <source>
        <strain evidence="2">LIP-5</strain>
    </source>
</reference>
<dbReference type="NCBIfam" id="TIGR01444">
    <property type="entry name" value="fkbM_fam"/>
    <property type="match status" value="1"/>
</dbReference>
<dbReference type="InterPro" id="IPR029063">
    <property type="entry name" value="SAM-dependent_MTases_sf"/>
</dbReference>
<dbReference type="SUPFAM" id="SSF53335">
    <property type="entry name" value="S-adenosyl-L-methionine-dependent methyltransferases"/>
    <property type="match status" value="1"/>
</dbReference>
<dbReference type="PANTHER" id="PTHR34203:SF15">
    <property type="entry name" value="SLL1173 PROTEIN"/>
    <property type="match status" value="1"/>
</dbReference>
<dbReference type="Gene3D" id="3.40.50.150">
    <property type="entry name" value="Vaccinia Virus protein VP39"/>
    <property type="match status" value="1"/>
</dbReference>
<feature type="domain" description="Methyltransferase FkbM" evidence="1">
    <location>
        <begin position="96"/>
        <end position="251"/>
    </location>
</feature>
<keyword evidence="3" id="KW-1185">Reference proteome</keyword>
<dbReference type="InterPro" id="IPR052514">
    <property type="entry name" value="SAM-dependent_MTase"/>
</dbReference>
<keyword evidence="2" id="KW-0808">Transferase</keyword>
<evidence type="ECO:0000313" key="2">
    <source>
        <dbReference type="EMBL" id="MCU7694967.1"/>
    </source>
</evidence>
<keyword evidence="2" id="KW-0489">Methyltransferase</keyword>
<dbReference type="AlphaFoldDB" id="A0AAE3ISG4"/>
<dbReference type="PANTHER" id="PTHR34203">
    <property type="entry name" value="METHYLTRANSFERASE, FKBM FAMILY PROTEIN"/>
    <property type="match status" value="1"/>
</dbReference>
<dbReference type="EMBL" id="JAOTPL010000016">
    <property type="protein sequence ID" value="MCU7694967.1"/>
    <property type="molecule type" value="Genomic_DNA"/>
</dbReference>
<sequence length="286" mass="33790">MQKYFPLNQSLLHGLSAAFFNRAKKLYSAPYTKFNISWLQGKFYQKAPKRKYIHKYKEHIHVAFYDPHEFLHAIKEIFVDELYLFKPKTQQPYIIDCGGYIGLSALFFKMYYPESKVLVFEPDAKNFAIAKENVDSWHTLKDITLVNKAIWKDNASIEFVQTNDMSSTILKNADNHSNTSVVRVETQRLKDLLHTKVDFLKMDIEGAEYEVLTDAADSLQNVDHFFLEFHGFYDKMYELNTIFSILEKNKFKWYIKEANNVYPRPFSDKSRNAQYDLQLNIFAFKN</sequence>
<dbReference type="Pfam" id="PF05050">
    <property type="entry name" value="Methyltransf_21"/>
    <property type="match status" value="1"/>
</dbReference>
<gene>
    <name evidence="2" type="ORF">OD355_10605</name>
</gene>
<organism evidence="2 3">
    <name type="scientific">Haoranjiania flava</name>
    <dbReference type="NCBI Taxonomy" id="1856322"/>
    <lineage>
        <taxon>Bacteria</taxon>
        <taxon>Pseudomonadati</taxon>
        <taxon>Bacteroidota</taxon>
        <taxon>Chitinophagia</taxon>
        <taxon>Chitinophagales</taxon>
        <taxon>Chitinophagaceae</taxon>
        <taxon>Haoranjiania</taxon>
    </lineage>
</organism>
<dbReference type="RefSeq" id="WP_263038452.1">
    <property type="nucleotide sequence ID" value="NZ_JAOTPL010000016.1"/>
</dbReference>
<comment type="caution">
    <text evidence="2">The sequence shown here is derived from an EMBL/GenBank/DDBJ whole genome shotgun (WGS) entry which is preliminary data.</text>
</comment>
<accession>A0AAE3ISG4</accession>
<dbReference type="Proteomes" id="UP001209317">
    <property type="component" value="Unassembled WGS sequence"/>
</dbReference>
<name>A0AAE3ISG4_9BACT</name>
<evidence type="ECO:0000313" key="3">
    <source>
        <dbReference type="Proteomes" id="UP001209317"/>
    </source>
</evidence>
<dbReference type="InterPro" id="IPR006342">
    <property type="entry name" value="FkbM_mtfrase"/>
</dbReference>
<protein>
    <submittedName>
        <fullName evidence="2">FkbM family methyltransferase</fullName>
    </submittedName>
</protein>
<evidence type="ECO:0000259" key="1">
    <source>
        <dbReference type="Pfam" id="PF05050"/>
    </source>
</evidence>
<proteinExistence type="predicted"/>
<dbReference type="GO" id="GO:0008168">
    <property type="term" value="F:methyltransferase activity"/>
    <property type="evidence" value="ECO:0007669"/>
    <property type="project" value="UniProtKB-KW"/>
</dbReference>
<dbReference type="GO" id="GO:0032259">
    <property type="term" value="P:methylation"/>
    <property type="evidence" value="ECO:0007669"/>
    <property type="project" value="UniProtKB-KW"/>
</dbReference>